<gene>
    <name evidence="1" type="ORF">GCM10008955_26680</name>
</gene>
<dbReference type="RefSeq" id="WP_229780797.1">
    <property type="nucleotide sequence ID" value="NZ_BMPP01000011.1"/>
</dbReference>
<reference evidence="2" key="1">
    <citation type="journal article" date="2019" name="Int. J. Syst. Evol. Microbiol.">
        <title>The Global Catalogue of Microorganisms (GCM) 10K type strain sequencing project: providing services to taxonomists for standard genome sequencing and annotation.</title>
        <authorList>
            <consortium name="The Broad Institute Genomics Platform"/>
            <consortium name="The Broad Institute Genome Sequencing Center for Infectious Disease"/>
            <person name="Wu L."/>
            <person name="Ma J."/>
        </authorList>
    </citation>
    <scope>NUCLEOTIDE SEQUENCE [LARGE SCALE GENOMIC DNA]</scope>
    <source>
        <strain evidence="2">JCM 30331</strain>
    </source>
</reference>
<organism evidence="1 2">
    <name type="scientific">Deinococcus malanensis</name>
    <dbReference type="NCBI Taxonomy" id="1706855"/>
    <lineage>
        <taxon>Bacteria</taxon>
        <taxon>Thermotogati</taxon>
        <taxon>Deinococcota</taxon>
        <taxon>Deinococci</taxon>
        <taxon>Deinococcales</taxon>
        <taxon>Deinococcaceae</taxon>
        <taxon>Deinococcus</taxon>
    </lineage>
</organism>
<dbReference type="Proteomes" id="UP000647587">
    <property type="component" value="Unassembled WGS sequence"/>
</dbReference>
<accession>A0ABQ2EY25</accession>
<name>A0ABQ2EY25_9DEIO</name>
<protein>
    <submittedName>
        <fullName evidence="1">Uncharacterized protein</fullName>
    </submittedName>
</protein>
<keyword evidence="2" id="KW-1185">Reference proteome</keyword>
<dbReference type="EMBL" id="BMPP01000011">
    <property type="protein sequence ID" value="GGK31509.1"/>
    <property type="molecule type" value="Genomic_DNA"/>
</dbReference>
<comment type="caution">
    <text evidence="1">The sequence shown here is derived from an EMBL/GenBank/DDBJ whole genome shotgun (WGS) entry which is preliminary data.</text>
</comment>
<proteinExistence type="predicted"/>
<sequence length="75" mass="8105">MKNRHPVAFLIHPRVNVAADLGQLFHPLLARLPNGIYTAGLQHLPVPPLVTGQIRYTDAPEEVAAHLITVPLSAG</sequence>
<evidence type="ECO:0000313" key="1">
    <source>
        <dbReference type="EMBL" id="GGK31509.1"/>
    </source>
</evidence>
<evidence type="ECO:0000313" key="2">
    <source>
        <dbReference type="Proteomes" id="UP000647587"/>
    </source>
</evidence>